<dbReference type="GO" id="GO:0005667">
    <property type="term" value="C:transcription regulator complex"/>
    <property type="evidence" value="ECO:0007669"/>
    <property type="project" value="TreeGrafter"/>
</dbReference>
<evidence type="ECO:0000259" key="1">
    <source>
        <dbReference type="SMART" id="SM01368"/>
    </source>
</evidence>
<organism evidence="2">
    <name type="scientific">Nannochloropsis gaditana (strain CCMP526)</name>
    <name type="common">Green microalga</name>
    <name type="synonym">Microchloropsis gaditana</name>
    <dbReference type="NCBI Taxonomy" id="1093141"/>
    <lineage>
        <taxon>Eukaryota</taxon>
        <taxon>Sar</taxon>
        <taxon>Stramenopiles</taxon>
        <taxon>Ochrophyta</taxon>
        <taxon>Eustigmatophyceae</taxon>
        <taxon>Eustigmatales</taxon>
        <taxon>Monodopsidaceae</taxon>
        <taxon>Nannochloropsis</taxon>
    </lineage>
</organism>
<dbReference type="GO" id="GO:0006357">
    <property type="term" value="P:regulation of transcription by RNA polymerase II"/>
    <property type="evidence" value="ECO:0007669"/>
    <property type="project" value="InterPro"/>
</dbReference>
<dbReference type="SUPFAM" id="SSF47954">
    <property type="entry name" value="Cyclin-like"/>
    <property type="match status" value="1"/>
</dbReference>
<dbReference type="Gene3D" id="1.10.472.10">
    <property type="entry name" value="Cyclin-like"/>
    <property type="match status" value="1"/>
</dbReference>
<protein>
    <submittedName>
        <fullName evidence="2">Retinoblastoma-like protein</fullName>
    </submittedName>
</protein>
<sequence>MLDRETDRLRRRDHGALLRHPTFHRALLACCLQVLAKALSLVTLSLGRVLQICELQAYDLFKALESFVKASPGLPSLLRLHLIEVEEQILESMAWQ</sequence>
<dbReference type="AlphaFoldDB" id="I2CQ52"/>
<dbReference type="GO" id="GO:0000785">
    <property type="term" value="C:chromatin"/>
    <property type="evidence" value="ECO:0007669"/>
    <property type="project" value="TreeGrafter"/>
</dbReference>
<proteinExistence type="evidence at transcript level"/>
<name>I2CQ52_NANGC</name>
<evidence type="ECO:0000313" key="2">
    <source>
        <dbReference type="EMBL" id="AFJ69035.1"/>
    </source>
</evidence>
<dbReference type="InterPro" id="IPR002720">
    <property type="entry name" value="RB_A"/>
</dbReference>
<dbReference type="EMBL" id="JU972199">
    <property type="protein sequence ID" value="AFJ69035.1"/>
    <property type="molecule type" value="mRNA"/>
</dbReference>
<feature type="non-terminal residue" evidence="2">
    <location>
        <position position="96"/>
    </location>
</feature>
<dbReference type="InterPro" id="IPR028309">
    <property type="entry name" value="RB_fam"/>
</dbReference>
<dbReference type="InterPro" id="IPR036915">
    <property type="entry name" value="Cyclin-like_sf"/>
</dbReference>
<feature type="domain" description="Retinoblastoma-associated protein A-box" evidence="1">
    <location>
        <begin position="1"/>
        <end position="96"/>
    </location>
</feature>
<reference evidence="2" key="1">
    <citation type="journal article" date="2012" name="Bioengineered">
        <title>Additional insights into the genome of the oleaginous model alga Nannochloropsis gaditana.</title>
        <authorList>
            <person name="Jinkerson R.E."/>
            <person name="Radakovits R."/>
            <person name="Posewitz M.C."/>
        </authorList>
    </citation>
    <scope>NUCLEOTIDE SEQUENCE</scope>
    <source>
        <strain evidence="2">CCMP526</strain>
    </source>
</reference>
<dbReference type="Pfam" id="PF01858">
    <property type="entry name" value="RB_A"/>
    <property type="match status" value="1"/>
</dbReference>
<dbReference type="PANTHER" id="PTHR13742:SF17">
    <property type="entry name" value="RE32990P-RELATED"/>
    <property type="match status" value="1"/>
</dbReference>
<dbReference type="GO" id="GO:2000134">
    <property type="term" value="P:negative regulation of G1/S transition of mitotic cell cycle"/>
    <property type="evidence" value="ECO:0007669"/>
    <property type="project" value="TreeGrafter"/>
</dbReference>
<dbReference type="GO" id="GO:0030154">
    <property type="term" value="P:cell differentiation"/>
    <property type="evidence" value="ECO:0007669"/>
    <property type="project" value="TreeGrafter"/>
</dbReference>
<dbReference type="GO" id="GO:0005634">
    <property type="term" value="C:nucleus"/>
    <property type="evidence" value="ECO:0007669"/>
    <property type="project" value="InterPro"/>
</dbReference>
<reference evidence="2" key="2">
    <citation type="journal article" date="2012" name="Nat. Commun.">
        <title>Draft genome sequence and genetic transformation of the oleaginous alga Nannochloropis gaditana.</title>
        <authorList>
            <person name="Radakovits R."/>
            <person name="Jinkerson R.E."/>
            <person name="Fuerstenberg S.I."/>
            <person name="Tae H."/>
            <person name="Settlage R.E."/>
            <person name="Boore J.L."/>
            <person name="Posewitz M.C."/>
        </authorList>
    </citation>
    <scope>NUCLEOTIDE SEQUENCE</scope>
    <source>
        <strain evidence="2">CCMP526</strain>
    </source>
</reference>
<accession>I2CQ52</accession>
<dbReference type="SMART" id="SM01368">
    <property type="entry name" value="RB_A"/>
    <property type="match status" value="1"/>
</dbReference>
<gene>
    <name evidence="2" type="ORF">NGATSA_3054600</name>
</gene>
<dbReference type="GO" id="GO:0000977">
    <property type="term" value="F:RNA polymerase II transcription regulatory region sequence-specific DNA binding"/>
    <property type="evidence" value="ECO:0007669"/>
    <property type="project" value="TreeGrafter"/>
</dbReference>
<dbReference type="PANTHER" id="PTHR13742">
    <property type="entry name" value="RETINOBLASTOMA-ASSOCIATED PROTEIN RB -RELATED"/>
    <property type="match status" value="1"/>
</dbReference>